<proteinExistence type="predicted"/>
<name>A0A8X6R7D7_TRICX</name>
<comment type="caution">
    <text evidence="2">The sequence shown here is derived from an EMBL/GenBank/DDBJ whole genome shotgun (WGS) entry which is preliminary data.</text>
</comment>
<evidence type="ECO:0000313" key="3">
    <source>
        <dbReference type="Proteomes" id="UP000887159"/>
    </source>
</evidence>
<dbReference type="AlphaFoldDB" id="A0A8X6R7D7"/>
<feature type="compositionally biased region" description="Basic and acidic residues" evidence="1">
    <location>
        <begin position="75"/>
        <end position="88"/>
    </location>
</feature>
<protein>
    <submittedName>
        <fullName evidence="2">Uncharacterized protein</fullName>
    </submittedName>
</protein>
<gene>
    <name evidence="2" type="ORF">TNCV_3750871</name>
</gene>
<dbReference type="Proteomes" id="UP000887159">
    <property type="component" value="Unassembled WGS sequence"/>
</dbReference>
<evidence type="ECO:0000256" key="1">
    <source>
        <dbReference type="SAM" id="MobiDB-lite"/>
    </source>
</evidence>
<keyword evidence="3" id="KW-1185">Reference proteome</keyword>
<sequence length="88" mass="9876">MFAIRTMHHSSTSEMQRQMVVTGIVRSFGRVGQSTADTDGRIGRVETNPVSSWMSAEATTIRYVKSSTVATSISHRSDFRSPQRNPWE</sequence>
<reference evidence="2" key="1">
    <citation type="submission" date="2020-08" db="EMBL/GenBank/DDBJ databases">
        <title>Multicomponent nature underlies the extraordinary mechanical properties of spider dragline silk.</title>
        <authorList>
            <person name="Kono N."/>
            <person name="Nakamura H."/>
            <person name="Mori M."/>
            <person name="Yoshida Y."/>
            <person name="Ohtoshi R."/>
            <person name="Malay A.D."/>
            <person name="Moran D.A.P."/>
            <person name="Tomita M."/>
            <person name="Numata K."/>
            <person name="Arakawa K."/>
        </authorList>
    </citation>
    <scope>NUCLEOTIDE SEQUENCE</scope>
</reference>
<evidence type="ECO:0000313" key="2">
    <source>
        <dbReference type="EMBL" id="GFX86814.1"/>
    </source>
</evidence>
<feature type="region of interest" description="Disordered" evidence="1">
    <location>
        <begin position="68"/>
        <end position="88"/>
    </location>
</feature>
<organism evidence="2 3">
    <name type="scientific">Trichonephila clavipes</name>
    <name type="common">Golden silk orbweaver</name>
    <name type="synonym">Nephila clavipes</name>
    <dbReference type="NCBI Taxonomy" id="2585209"/>
    <lineage>
        <taxon>Eukaryota</taxon>
        <taxon>Metazoa</taxon>
        <taxon>Ecdysozoa</taxon>
        <taxon>Arthropoda</taxon>
        <taxon>Chelicerata</taxon>
        <taxon>Arachnida</taxon>
        <taxon>Araneae</taxon>
        <taxon>Araneomorphae</taxon>
        <taxon>Entelegynae</taxon>
        <taxon>Araneoidea</taxon>
        <taxon>Nephilidae</taxon>
        <taxon>Trichonephila</taxon>
    </lineage>
</organism>
<dbReference type="EMBL" id="BMAU01021014">
    <property type="protein sequence ID" value="GFX86814.1"/>
    <property type="molecule type" value="Genomic_DNA"/>
</dbReference>
<accession>A0A8X6R7D7</accession>